<keyword evidence="2" id="KW-0732">Signal</keyword>
<feature type="chain" id="PRO_5043634252" description="Lipoprotein" evidence="2">
    <location>
        <begin position="21"/>
        <end position="67"/>
    </location>
</feature>
<dbReference type="AlphaFoldDB" id="A0AAW9S5P0"/>
<comment type="caution">
    <text evidence="3">The sequence shown here is derived from an EMBL/GenBank/DDBJ whole genome shotgun (WGS) entry which is preliminary data.</text>
</comment>
<protein>
    <recommendedName>
        <fullName evidence="5">Lipoprotein</fullName>
    </recommendedName>
</protein>
<feature type="region of interest" description="Disordered" evidence="1">
    <location>
        <begin position="24"/>
        <end position="67"/>
    </location>
</feature>
<dbReference type="EMBL" id="JAZHOF010000015">
    <property type="protein sequence ID" value="MEJ8574896.1"/>
    <property type="molecule type" value="Genomic_DNA"/>
</dbReference>
<sequence length="67" mass="6844">MSVNSTLLLAAGLSVSLLLAGCGIKPTQLEPPPGSDPAEVRDPAVKTPPPPDGVKPDKPFILDGLLM</sequence>
<dbReference type="Proteomes" id="UP001378188">
    <property type="component" value="Unassembled WGS sequence"/>
</dbReference>
<accession>A0AAW9S5P0</accession>
<reference evidence="3 4" key="1">
    <citation type="submission" date="2024-02" db="EMBL/GenBank/DDBJ databases">
        <title>Genome analysis and characterization of Microbaculum marinisediminis sp. nov., isolated from marine sediment.</title>
        <authorList>
            <person name="Du Z.-J."/>
            <person name="Ye Y.-Q."/>
            <person name="Zhang Z.-R."/>
            <person name="Yuan S.-M."/>
            <person name="Zhang X.-Y."/>
        </authorList>
    </citation>
    <scope>NUCLEOTIDE SEQUENCE [LARGE SCALE GENOMIC DNA]</scope>
    <source>
        <strain evidence="3 4">SDUM1044001</strain>
    </source>
</reference>
<organism evidence="3 4">
    <name type="scientific">Microbaculum marinum</name>
    <dbReference type="NCBI Taxonomy" id="1764581"/>
    <lineage>
        <taxon>Bacteria</taxon>
        <taxon>Pseudomonadati</taxon>
        <taxon>Pseudomonadota</taxon>
        <taxon>Alphaproteobacteria</taxon>
        <taxon>Hyphomicrobiales</taxon>
        <taxon>Tepidamorphaceae</taxon>
        <taxon>Microbaculum</taxon>
    </lineage>
</organism>
<feature type="signal peptide" evidence="2">
    <location>
        <begin position="1"/>
        <end position="20"/>
    </location>
</feature>
<evidence type="ECO:0000256" key="1">
    <source>
        <dbReference type="SAM" id="MobiDB-lite"/>
    </source>
</evidence>
<proteinExistence type="predicted"/>
<keyword evidence="4" id="KW-1185">Reference proteome</keyword>
<evidence type="ECO:0008006" key="5">
    <source>
        <dbReference type="Google" id="ProtNLM"/>
    </source>
</evidence>
<evidence type="ECO:0000313" key="4">
    <source>
        <dbReference type="Proteomes" id="UP001378188"/>
    </source>
</evidence>
<name>A0AAW9S5P0_9HYPH</name>
<dbReference type="RefSeq" id="WP_340332596.1">
    <property type="nucleotide sequence ID" value="NZ_JAZHOF010000015.1"/>
</dbReference>
<evidence type="ECO:0000256" key="2">
    <source>
        <dbReference type="SAM" id="SignalP"/>
    </source>
</evidence>
<evidence type="ECO:0000313" key="3">
    <source>
        <dbReference type="EMBL" id="MEJ8574896.1"/>
    </source>
</evidence>
<gene>
    <name evidence="3" type="ORF">V3328_25705</name>
</gene>